<evidence type="ECO:0000259" key="12">
    <source>
        <dbReference type="Pfam" id="PF08264"/>
    </source>
</evidence>
<dbReference type="EMBL" id="LAJF01000156">
    <property type="protein sequence ID" value="KKB76248.1"/>
    <property type="molecule type" value="Genomic_DNA"/>
</dbReference>
<dbReference type="InterPro" id="IPR014729">
    <property type="entry name" value="Rossmann-like_a/b/a_fold"/>
</dbReference>
<evidence type="ECO:0000256" key="9">
    <source>
        <dbReference type="HAMAP-Rule" id="MF_00049"/>
    </source>
</evidence>
<feature type="domain" description="Methionyl/Valyl/Leucyl/Isoleucyl-tRNA synthetase anticodon-binding" evidence="12">
    <location>
        <begin position="714"/>
        <end position="838"/>
    </location>
</feature>
<sequence>MSVERYNPREMEPRWQKVWDDAQSFAASNDDPREPYYVLEMFPYPSGRIHMGHVRNYAMGDVVARYHRARGKNVLHPMGWDAFGLPAENAAIERKTHPGTWTRQNIAAMKTQLKSMGLSLDWTREIATCEPDYYQHQQALFIDMLAAGLITRKKSKVNWDPVDMTVLANEQVIDGKGWRSGAPVEQRELTQWFFKISDYAEELLSGLDGLTDWPEKVRTMQRNWIGKSEGLRLLFELLPAQTTAATSIEVFSTRPDTIFGASFLALSPDHKLTSELAANNPALTEFVAECHRLGTATEVLEKAEKKGVFTGLYVKHPVIEGATLPVYVANFVLMDYGTGAVFGCPAHDQRDLDFARKYDLPVLPVVLPPDGDAASFAVADEAFTDAGTIYNSQFLDGLSIDDAKRQAADYFAARSVDGKPQGKVEINYRLRDWGISRQRYWGCPIPVIHCEVCGTIPVAKKDLPVVLPEDVSFDKPGNALDHHPTWKHVNCHQCGGPATRETDTMDTFVDSSWYFARFTAPQAPTPTIPAVANAWLPVDQYIGGVEHAILHLLYSRFFTRAMKATGHVNIDEPFKGLFTQGMVTHETYKSPKGDWVAPTDIVLESQGEVRTARHLQSGEPITIGSIEKMSKSKKNVVDPDEIVAAYGADTARWFMLSDSPPERDIQWTEAGVEGASRFQQRVWRLVGETIALIGQSKSTVRENDDAEGLALRKIVHRAVQQVADDIEGLRFNRAVAQIYELTNALVRSAGIAGAAPATRLDALEQGVERLIQLIAPMMPHLAETCWEALGKTGLVADALWPEVDPAMLVDDSVTLPIQVNGKRRGEIVVPKGTPSAEVEQLVLSLEAIARMLDGKPPKKIVIVPDRIVNVVV</sequence>
<dbReference type="Gene3D" id="1.10.730.10">
    <property type="entry name" value="Isoleucyl-tRNA Synthetase, Domain 1"/>
    <property type="match status" value="2"/>
</dbReference>
<keyword evidence="17" id="KW-1185">Reference proteome</keyword>
<dbReference type="InterPro" id="IPR009008">
    <property type="entry name" value="Val/Leu/Ile-tRNA-synth_edit"/>
</dbReference>
<dbReference type="Gene3D" id="3.40.50.620">
    <property type="entry name" value="HUPs"/>
    <property type="match status" value="2"/>
</dbReference>
<dbReference type="SUPFAM" id="SSF52374">
    <property type="entry name" value="Nucleotidylyl transferase"/>
    <property type="match status" value="1"/>
</dbReference>
<dbReference type="Pfam" id="PF00133">
    <property type="entry name" value="tRNA-synt_1"/>
    <property type="match status" value="2"/>
</dbReference>
<dbReference type="EC" id="6.1.1.4" evidence="9"/>
<comment type="catalytic activity">
    <reaction evidence="8 9">
        <text>tRNA(Leu) + L-leucine + ATP = L-leucyl-tRNA(Leu) + AMP + diphosphate</text>
        <dbReference type="Rhea" id="RHEA:11688"/>
        <dbReference type="Rhea" id="RHEA-COMP:9613"/>
        <dbReference type="Rhea" id="RHEA-COMP:9622"/>
        <dbReference type="ChEBI" id="CHEBI:30616"/>
        <dbReference type="ChEBI" id="CHEBI:33019"/>
        <dbReference type="ChEBI" id="CHEBI:57427"/>
        <dbReference type="ChEBI" id="CHEBI:78442"/>
        <dbReference type="ChEBI" id="CHEBI:78494"/>
        <dbReference type="ChEBI" id="CHEBI:456215"/>
        <dbReference type="EC" id="6.1.1.4"/>
    </reaction>
</comment>
<evidence type="ECO:0000259" key="13">
    <source>
        <dbReference type="Pfam" id="PF09334"/>
    </source>
</evidence>
<keyword evidence="7 9" id="KW-0030">Aminoacyl-tRNA synthetase</keyword>
<dbReference type="CDD" id="cd00812">
    <property type="entry name" value="LeuRS_core"/>
    <property type="match status" value="1"/>
</dbReference>
<evidence type="ECO:0000313" key="17">
    <source>
        <dbReference type="Proteomes" id="UP000033608"/>
    </source>
</evidence>
<dbReference type="SUPFAM" id="SSF50677">
    <property type="entry name" value="ValRS/IleRS/LeuRS editing domain"/>
    <property type="match status" value="1"/>
</dbReference>
<dbReference type="PANTHER" id="PTHR43740">
    <property type="entry name" value="LEUCYL-TRNA SYNTHETASE"/>
    <property type="match status" value="1"/>
</dbReference>
<evidence type="ECO:0000256" key="10">
    <source>
        <dbReference type="RuleBase" id="RU363035"/>
    </source>
</evidence>
<dbReference type="CDD" id="cd07958">
    <property type="entry name" value="Anticodon_Ia_Leu_BEm"/>
    <property type="match status" value="1"/>
</dbReference>
<feature type="domain" description="Leucyl-tRNA synthetase editing" evidence="14">
    <location>
        <begin position="222"/>
        <end position="410"/>
    </location>
</feature>
<dbReference type="PRINTS" id="PR00985">
    <property type="entry name" value="TRNASYNTHLEU"/>
</dbReference>
<keyword evidence="2 9" id="KW-0963">Cytoplasm</keyword>
<evidence type="ECO:0000259" key="14">
    <source>
        <dbReference type="Pfam" id="PF13603"/>
    </source>
</evidence>
<comment type="subcellular location">
    <subcellularLocation>
        <location evidence="9">Cytoplasm</location>
    </subcellularLocation>
</comment>
<dbReference type="InterPro" id="IPR009080">
    <property type="entry name" value="tRNAsynth_Ia_anticodon-bd"/>
</dbReference>
<feature type="binding site" evidence="9">
    <location>
        <position position="631"/>
    </location>
    <ligand>
        <name>ATP</name>
        <dbReference type="ChEBI" id="CHEBI:30616"/>
    </ligand>
</feature>
<evidence type="ECO:0000256" key="1">
    <source>
        <dbReference type="ARBA" id="ARBA00005594"/>
    </source>
</evidence>
<dbReference type="FunFam" id="1.10.730.10:FF:000002">
    <property type="entry name" value="Leucine--tRNA ligase"/>
    <property type="match status" value="1"/>
</dbReference>
<evidence type="ECO:0000256" key="7">
    <source>
        <dbReference type="ARBA" id="ARBA00023146"/>
    </source>
</evidence>
<proteinExistence type="inferred from homology"/>
<dbReference type="Pfam" id="PF09334">
    <property type="entry name" value="tRNA-synt_1g"/>
    <property type="match status" value="1"/>
</dbReference>
<gene>
    <name evidence="9" type="primary">leuS</name>
    <name evidence="16" type="ORF">SAMN02745223_01956</name>
    <name evidence="15" type="ORF">VW29_21150</name>
</gene>
<evidence type="ECO:0000256" key="8">
    <source>
        <dbReference type="ARBA" id="ARBA00047469"/>
    </source>
</evidence>
<dbReference type="AlphaFoldDB" id="A0A0F5L1K3"/>
<dbReference type="RefSeq" id="WP_046137255.1">
    <property type="nucleotide sequence ID" value="NZ_FQVC01000005.1"/>
</dbReference>
<dbReference type="InterPro" id="IPR025709">
    <property type="entry name" value="Leu_tRNA-synth_edit"/>
</dbReference>
<dbReference type="Pfam" id="PF08264">
    <property type="entry name" value="Anticodon_1"/>
    <property type="match status" value="1"/>
</dbReference>
<feature type="domain" description="Aminoacyl-tRNA synthetase class Ia" evidence="11">
    <location>
        <begin position="627"/>
        <end position="667"/>
    </location>
</feature>
<reference evidence="16 18" key="2">
    <citation type="submission" date="2016-11" db="EMBL/GenBank/DDBJ databases">
        <authorList>
            <person name="Jaros S."/>
            <person name="Januszkiewicz K."/>
            <person name="Wedrychowicz H."/>
        </authorList>
    </citation>
    <scope>NUCLEOTIDE SEQUENCE [LARGE SCALE GENOMIC DNA]</scope>
    <source>
        <strain evidence="16 18">DSM 17137</strain>
    </source>
</reference>
<evidence type="ECO:0000256" key="3">
    <source>
        <dbReference type="ARBA" id="ARBA00022598"/>
    </source>
</evidence>
<evidence type="ECO:0000256" key="6">
    <source>
        <dbReference type="ARBA" id="ARBA00022917"/>
    </source>
</evidence>
<feature type="domain" description="Methionyl/Leucyl tRNA synthetase" evidence="13">
    <location>
        <begin position="38"/>
        <end position="172"/>
    </location>
</feature>
<dbReference type="InterPro" id="IPR002300">
    <property type="entry name" value="aa-tRNA-synth_Ia"/>
</dbReference>
<reference evidence="15 17" key="1">
    <citation type="submission" date="2015-03" db="EMBL/GenBank/DDBJ databases">
        <authorList>
            <person name="Hassan Y.I."/>
            <person name="Lepp D."/>
            <person name="Zhou T."/>
        </authorList>
    </citation>
    <scope>NUCLEOTIDE SEQUENCE [LARGE SCALE GENOMIC DNA]</scope>
    <source>
        <strain evidence="15 17">DSM 17137</strain>
    </source>
</reference>
<dbReference type="PROSITE" id="PS00178">
    <property type="entry name" value="AA_TRNA_LIGASE_I"/>
    <property type="match status" value="1"/>
</dbReference>
<evidence type="ECO:0000313" key="16">
    <source>
        <dbReference type="EMBL" id="SHF17741.1"/>
    </source>
</evidence>
<evidence type="ECO:0000256" key="2">
    <source>
        <dbReference type="ARBA" id="ARBA00022490"/>
    </source>
</evidence>
<dbReference type="Gene3D" id="3.90.740.10">
    <property type="entry name" value="Valyl/Leucyl/Isoleucyl-tRNA synthetase, editing domain"/>
    <property type="match status" value="1"/>
</dbReference>
<dbReference type="STRING" id="1121477.SAMN02745223_01956"/>
<keyword evidence="3 9" id="KW-0436">Ligase</keyword>
<name>A0A0F5L1K3_9HYPH</name>
<accession>A0A0F5L1K3</accession>
<dbReference type="PANTHER" id="PTHR43740:SF2">
    <property type="entry name" value="LEUCINE--TRNA LIGASE, MITOCHONDRIAL"/>
    <property type="match status" value="1"/>
</dbReference>
<dbReference type="Gene3D" id="2.20.28.290">
    <property type="match status" value="1"/>
</dbReference>
<keyword evidence="5 9" id="KW-0067">ATP-binding</keyword>
<dbReference type="Proteomes" id="UP000033608">
    <property type="component" value="Unassembled WGS sequence"/>
</dbReference>
<comment type="similarity">
    <text evidence="1 9 10">Belongs to the class-I aminoacyl-tRNA synthetase family.</text>
</comment>
<evidence type="ECO:0000256" key="4">
    <source>
        <dbReference type="ARBA" id="ARBA00022741"/>
    </source>
</evidence>
<dbReference type="SUPFAM" id="SSF47323">
    <property type="entry name" value="Anticodon-binding domain of a subclass of class I aminoacyl-tRNA synthetases"/>
    <property type="match status" value="1"/>
</dbReference>
<evidence type="ECO:0000313" key="15">
    <source>
        <dbReference type="EMBL" id="KKB76248.1"/>
    </source>
</evidence>
<organism evidence="15 17">
    <name type="scientific">Devosia limi DSM 17137</name>
    <dbReference type="NCBI Taxonomy" id="1121477"/>
    <lineage>
        <taxon>Bacteria</taxon>
        <taxon>Pseudomonadati</taxon>
        <taxon>Pseudomonadota</taxon>
        <taxon>Alphaproteobacteria</taxon>
        <taxon>Hyphomicrobiales</taxon>
        <taxon>Devosiaceae</taxon>
        <taxon>Devosia</taxon>
    </lineage>
</organism>
<dbReference type="GO" id="GO:0004823">
    <property type="term" value="F:leucine-tRNA ligase activity"/>
    <property type="evidence" value="ECO:0007669"/>
    <property type="project" value="UniProtKB-UniRule"/>
</dbReference>
<keyword evidence="4 9" id="KW-0547">Nucleotide-binding</keyword>
<dbReference type="InterPro" id="IPR013155">
    <property type="entry name" value="M/V/L/I-tRNA-synth_anticd-bd"/>
</dbReference>
<dbReference type="FunFam" id="3.40.50.620:FF:000003">
    <property type="entry name" value="Leucine--tRNA ligase"/>
    <property type="match status" value="1"/>
</dbReference>
<evidence type="ECO:0000313" key="18">
    <source>
        <dbReference type="Proteomes" id="UP000184533"/>
    </source>
</evidence>
<dbReference type="Gene3D" id="3.10.20.590">
    <property type="match status" value="1"/>
</dbReference>
<dbReference type="PATRIC" id="fig|1121477.3.peg.1018"/>
<dbReference type="EMBL" id="FQVC01000005">
    <property type="protein sequence ID" value="SHF17741.1"/>
    <property type="molecule type" value="Genomic_DNA"/>
</dbReference>
<keyword evidence="6 9" id="KW-0648">Protein biosynthesis</keyword>
<dbReference type="InterPro" id="IPR001412">
    <property type="entry name" value="aa-tRNA-synth_I_CS"/>
</dbReference>
<dbReference type="GO" id="GO:0005524">
    <property type="term" value="F:ATP binding"/>
    <property type="evidence" value="ECO:0007669"/>
    <property type="project" value="UniProtKB-UniRule"/>
</dbReference>
<dbReference type="GO" id="GO:0006429">
    <property type="term" value="P:leucyl-tRNA aminoacylation"/>
    <property type="evidence" value="ECO:0007669"/>
    <property type="project" value="UniProtKB-UniRule"/>
</dbReference>
<dbReference type="HAMAP" id="MF_00049_B">
    <property type="entry name" value="Leu_tRNA_synth_B"/>
    <property type="match status" value="1"/>
</dbReference>
<dbReference type="OrthoDB" id="9810365at2"/>
<evidence type="ECO:0000256" key="5">
    <source>
        <dbReference type="ARBA" id="ARBA00022840"/>
    </source>
</evidence>
<dbReference type="GO" id="GO:0005829">
    <property type="term" value="C:cytosol"/>
    <property type="evidence" value="ECO:0007669"/>
    <property type="project" value="TreeGrafter"/>
</dbReference>
<dbReference type="InterPro" id="IPR015413">
    <property type="entry name" value="Methionyl/Leucyl_tRNA_Synth"/>
</dbReference>
<feature type="short sequence motif" description="'HIGH' region" evidence="9">
    <location>
        <begin position="43"/>
        <end position="53"/>
    </location>
</feature>
<dbReference type="NCBIfam" id="TIGR00396">
    <property type="entry name" value="leuS_bact"/>
    <property type="match status" value="1"/>
</dbReference>
<dbReference type="Proteomes" id="UP000184533">
    <property type="component" value="Unassembled WGS sequence"/>
</dbReference>
<dbReference type="GO" id="GO:0002161">
    <property type="term" value="F:aminoacyl-tRNA deacylase activity"/>
    <property type="evidence" value="ECO:0007669"/>
    <property type="project" value="InterPro"/>
</dbReference>
<feature type="short sequence motif" description="'KMSKS' region" evidence="9">
    <location>
        <begin position="628"/>
        <end position="632"/>
    </location>
</feature>
<dbReference type="Pfam" id="PF13603">
    <property type="entry name" value="tRNA-synt_1_2"/>
    <property type="match status" value="1"/>
</dbReference>
<feature type="domain" description="Aminoacyl-tRNA synthetase class Ia" evidence="11">
    <location>
        <begin position="430"/>
        <end position="601"/>
    </location>
</feature>
<dbReference type="InterPro" id="IPR002302">
    <property type="entry name" value="Leu-tRNA-ligase"/>
</dbReference>
<protein>
    <recommendedName>
        <fullName evidence="9">Leucine--tRNA ligase</fullName>
        <ecNumber evidence="9">6.1.1.4</ecNumber>
    </recommendedName>
    <alternativeName>
        <fullName evidence="9">Leucyl-tRNA synthetase</fullName>
        <shortName evidence="9">LeuRS</shortName>
    </alternativeName>
</protein>
<evidence type="ECO:0000259" key="11">
    <source>
        <dbReference type="Pfam" id="PF00133"/>
    </source>
</evidence>